<organism evidence="2 3">
    <name type="scientific">Kitasatospora cheerisanensis KCTC 2395</name>
    <dbReference type="NCBI Taxonomy" id="1348663"/>
    <lineage>
        <taxon>Bacteria</taxon>
        <taxon>Bacillati</taxon>
        <taxon>Actinomycetota</taxon>
        <taxon>Actinomycetes</taxon>
        <taxon>Kitasatosporales</taxon>
        <taxon>Streptomycetaceae</taxon>
        <taxon>Kitasatospora</taxon>
    </lineage>
</organism>
<protein>
    <submittedName>
        <fullName evidence="2">Uncharacterized protein</fullName>
    </submittedName>
</protein>
<evidence type="ECO:0000313" key="2">
    <source>
        <dbReference type="EMBL" id="KDN85226.1"/>
    </source>
</evidence>
<dbReference type="eggNOG" id="ENOG5032K4S">
    <property type="taxonomic scope" value="Bacteria"/>
</dbReference>
<evidence type="ECO:0000313" key="3">
    <source>
        <dbReference type="Proteomes" id="UP000027178"/>
    </source>
</evidence>
<name>A0A066Z4H9_9ACTN</name>
<feature type="chain" id="PRO_5001632174" evidence="1">
    <location>
        <begin position="35"/>
        <end position="351"/>
    </location>
</feature>
<dbReference type="PATRIC" id="fig|1348663.4.peg.2926"/>
<evidence type="ECO:0000256" key="1">
    <source>
        <dbReference type="SAM" id="SignalP"/>
    </source>
</evidence>
<keyword evidence="1" id="KW-0732">Signal</keyword>
<proteinExistence type="predicted"/>
<dbReference type="Proteomes" id="UP000027178">
    <property type="component" value="Unassembled WGS sequence"/>
</dbReference>
<accession>A0A066Z4H9</accession>
<dbReference type="AlphaFoldDB" id="A0A066Z4H9"/>
<reference evidence="2 3" key="1">
    <citation type="submission" date="2014-05" db="EMBL/GenBank/DDBJ databases">
        <title>Draft Genome Sequence of Kitasatospora cheerisanensis KCTC 2395.</title>
        <authorList>
            <person name="Nam D.H."/>
        </authorList>
    </citation>
    <scope>NUCLEOTIDE SEQUENCE [LARGE SCALE GENOMIC DNA]</scope>
    <source>
        <strain evidence="2 3">KCTC 2395</strain>
    </source>
</reference>
<comment type="caution">
    <text evidence="2">The sequence shown here is derived from an EMBL/GenBank/DDBJ whole genome shotgun (WGS) entry which is preliminary data.</text>
</comment>
<gene>
    <name evidence="2" type="ORF">KCH_30450</name>
</gene>
<dbReference type="RefSeq" id="WP_157032053.1">
    <property type="nucleotide sequence ID" value="NZ_KK853997.1"/>
</dbReference>
<dbReference type="EMBL" id="JNBY01000086">
    <property type="protein sequence ID" value="KDN85226.1"/>
    <property type="molecule type" value="Genomic_DNA"/>
</dbReference>
<feature type="signal peptide" evidence="1">
    <location>
        <begin position="1"/>
        <end position="34"/>
    </location>
</feature>
<dbReference type="HOGENOM" id="CLU_789375_0_0_11"/>
<keyword evidence="3" id="KW-1185">Reference proteome</keyword>
<dbReference type="OrthoDB" id="4332189at2"/>
<sequence length="351" mass="34697">MGTRKRFIGHGRSTTALLVGMLAAAALSGAPAYAAPAGTAAHSTSLPAKDGDLNLDGTPDLIVPGGTGILPPGLWLATGRPNGTVRPTATNIGVNGLAYSTAPDAAEWNGAQAVTGAFCGNGTQDVLAYFPTGNNAGGGSIMCGDGTTGPLGTSSAPLRISGLTVADADGTAATRIANAGNTSGLATGHPDLLAVLGNRLVLLYSTTANGYSTDAGFGMGICLASCNVLSGLDSPDGTQDWSGWTVATAQRADGTAAYLWNPTTGALHLWTGLKLSADGTTLTTTGAYTIAASGWNTGRTLVLRAAGIKATGAPALWATDPATGVTTTTQPAALADNPVVTTVSTTLVTQP</sequence>